<evidence type="ECO:0000313" key="3">
    <source>
        <dbReference type="Proteomes" id="UP001524499"/>
    </source>
</evidence>
<dbReference type="RefSeq" id="WP_256601231.1">
    <property type="nucleotide sequence ID" value="NZ_JANIBJ010000007.1"/>
</dbReference>
<evidence type="ECO:0000313" key="2">
    <source>
        <dbReference type="EMBL" id="MCQ8103526.1"/>
    </source>
</evidence>
<keyword evidence="1" id="KW-0732">Signal</keyword>
<feature type="chain" id="PRO_5047018431" evidence="1">
    <location>
        <begin position="19"/>
        <end position="152"/>
    </location>
</feature>
<proteinExistence type="predicted"/>
<protein>
    <submittedName>
        <fullName evidence="2">Uncharacterized protein</fullName>
    </submittedName>
</protein>
<feature type="signal peptide" evidence="1">
    <location>
        <begin position="1"/>
        <end position="18"/>
    </location>
</feature>
<name>A0ABT1TDJ4_9GAMM</name>
<organism evidence="2 3">
    <name type="scientific">Methylomonas subterranea</name>
    <dbReference type="NCBI Taxonomy" id="2952225"/>
    <lineage>
        <taxon>Bacteria</taxon>
        <taxon>Pseudomonadati</taxon>
        <taxon>Pseudomonadota</taxon>
        <taxon>Gammaproteobacteria</taxon>
        <taxon>Methylococcales</taxon>
        <taxon>Methylococcaceae</taxon>
        <taxon>Methylomonas</taxon>
    </lineage>
</organism>
<dbReference type="PROSITE" id="PS51257">
    <property type="entry name" value="PROKAR_LIPOPROTEIN"/>
    <property type="match status" value="1"/>
</dbReference>
<evidence type="ECO:0000256" key="1">
    <source>
        <dbReference type="SAM" id="SignalP"/>
    </source>
</evidence>
<dbReference type="EMBL" id="JANIBJ010000007">
    <property type="protein sequence ID" value="MCQ8103526.1"/>
    <property type="molecule type" value="Genomic_DNA"/>
</dbReference>
<sequence length="152" mass="16991">MKIRVLIYLAIGLLSGCAAEIARQAAWPETLPPQAGFVGHYEQDRNNAELQNLEQYLNWIECFYLGRELYSSGWNQISGDLAANITDPGIRLETEAKLRRLGIAIAGEWAKDNSVRRITTRHVAIWGNALRKSAERGEIPDIVEGPDSSWIA</sequence>
<comment type="caution">
    <text evidence="2">The sequence shown here is derived from an EMBL/GenBank/DDBJ whole genome shotgun (WGS) entry which is preliminary data.</text>
</comment>
<gene>
    <name evidence="2" type="ORF">NP590_05355</name>
</gene>
<reference evidence="2 3" key="1">
    <citation type="submission" date="2022-07" db="EMBL/GenBank/DDBJ databases">
        <title>Methylomonas rivi sp. nov., Methylomonas rosea sp. nov., Methylomonas aureus sp. nov. and Methylomonas subterranea sp. nov., four novel methanotrophs isolated from a freshwater creek and the deep terrestrial subsurface.</title>
        <authorList>
            <person name="Abin C."/>
            <person name="Sankaranarayanan K."/>
            <person name="Garner C."/>
            <person name="Sindelar R."/>
            <person name="Kotary K."/>
            <person name="Garner R."/>
            <person name="Barclay S."/>
            <person name="Lawson P."/>
            <person name="Krumholz L."/>
        </authorList>
    </citation>
    <scope>NUCLEOTIDE SEQUENCE [LARGE SCALE GENOMIC DNA]</scope>
    <source>
        <strain evidence="2 3">SURF-2</strain>
    </source>
</reference>
<keyword evidence="3" id="KW-1185">Reference proteome</keyword>
<dbReference type="Proteomes" id="UP001524499">
    <property type="component" value="Unassembled WGS sequence"/>
</dbReference>
<accession>A0ABT1TDJ4</accession>